<keyword evidence="13" id="KW-1185">Reference proteome</keyword>
<feature type="transmembrane region" description="Helical" evidence="9">
    <location>
        <begin position="43"/>
        <end position="64"/>
    </location>
</feature>
<comment type="similarity">
    <text evidence="2 10">Belongs to the binding-protein-dependent transport system permease family. MalFG subfamily.</text>
</comment>
<protein>
    <recommendedName>
        <fullName evidence="10">Maltose/maltodextrin transport system permease protein</fullName>
    </recommendedName>
</protein>
<feature type="transmembrane region" description="Helical" evidence="9">
    <location>
        <begin position="402"/>
        <end position="422"/>
    </location>
</feature>
<dbReference type="PANTHER" id="PTHR47314:SF1">
    <property type="entry name" value="MALTOSE_MALTODEXTRIN TRANSPORT SYSTEM PERMEASE PROTEIN MALF"/>
    <property type="match status" value="1"/>
</dbReference>
<dbReference type="Gene3D" id="1.20.58.370">
    <property type="entry name" value="MalF N-terminal region-like"/>
    <property type="match status" value="1"/>
</dbReference>
<keyword evidence="7 9" id="KW-1133">Transmembrane helix</keyword>
<dbReference type="InterPro" id="IPR035906">
    <property type="entry name" value="MetI-like_sf"/>
</dbReference>
<dbReference type="FunFam" id="1.10.3720.10:FF:000036">
    <property type="entry name" value="Maltodextrin ABC transporter, permease protein"/>
    <property type="match status" value="1"/>
</dbReference>
<evidence type="ECO:0000313" key="13">
    <source>
        <dbReference type="Proteomes" id="UP000031938"/>
    </source>
</evidence>
<dbReference type="Proteomes" id="UP000031938">
    <property type="component" value="Unassembled WGS sequence"/>
</dbReference>
<feature type="transmembrane region" description="Helical" evidence="9">
    <location>
        <begin position="239"/>
        <end position="263"/>
    </location>
</feature>
<reference evidence="12 13" key="1">
    <citation type="submission" date="2015-01" db="EMBL/GenBank/DDBJ databases">
        <title>Genome sequencing of Jeotgalibacillus soli.</title>
        <authorList>
            <person name="Goh K.M."/>
            <person name="Chan K.-G."/>
            <person name="Yaakop A.S."/>
            <person name="Ee R."/>
            <person name="Gan H.M."/>
            <person name="Chan C.S."/>
        </authorList>
    </citation>
    <scope>NUCLEOTIDE SEQUENCE [LARGE SCALE GENOMIC DNA]</scope>
    <source>
        <strain evidence="12 13">P9</strain>
    </source>
</reference>
<evidence type="ECO:0000259" key="11">
    <source>
        <dbReference type="PROSITE" id="PS50928"/>
    </source>
</evidence>
<proteinExistence type="inferred from homology"/>
<dbReference type="PANTHER" id="PTHR47314">
    <property type="entry name" value="MALTOSE/MALTODEXTRIN TRANSPORT SYSTEM PERMEASE PROTEIN MALF"/>
    <property type="match status" value="1"/>
</dbReference>
<accession>A0A0C2VNS6</accession>
<evidence type="ECO:0000313" key="12">
    <source>
        <dbReference type="EMBL" id="KIL45658.1"/>
    </source>
</evidence>
<dbReference type="GO" id="GO:0042956">
    <property type="term" value="P:maltodextrin transmembrane transport"/>
    <property type="evidence" value="ECO:0007669"/>
    <property type="project" value="TreeGrafter"/>
</dbReference>
<dbReference type="InterPro" id="IPR000515">
    <property type="entry name" value="MetI-like"/>
</dbReference>
<evidence type="ECO:0000256" key="7">
    <source>
        <dbReference type="ARBA" id="ARBA00022989"/>
    </source>
</evidence>
<evidence type="ECO:0000256" key="6">
    <source>
        <dbReference type="ARBA" id="ARBA00022692"/>
    </source>
</evidence>
<gene>
    <name evidence="12" type="ORF">KP78_20070</name>
</gene>
<keyword evidence="8 9" id="KW-0472">Membrane</keyword>
<keyword evidence="4 10" id="KW-1003">Cell membrane</keyword>
<dbReference type="PROSITE" id="PS50928">
    <property type="entry name" value="ABC_TM1"/>
    <property type="match status" value="1"/>
</dbReference>
<dbReference type="Pfam" id="PF00528">
    <property type="entry name" value="BPD_transp_1"/>
    <property type="match status" value="1"/>
</dbReference>
<dbReference type="OrthoDB" id="9778687at2"/>
<feature type="transmembrane region" description="Helical" evidence="9">
    <location>
        <begin position="340"/>
        <end position="359"/>
    </location>
</feature>
<feature type="transmembrane region" description="Helical" evidence="9">
    <location>
        <begin position="12"/>
        <end position="31"/>
    </location>
</feature>
<comment type="caution">
    <text evidence="12">The sequence shown here is derived from an EMBL/GenBank/DDBJ whole genome shotgun (WGS) entry which is preliminary data.</text>
</comment>
<comment type="function">
    <text evidence="10">Part of the ABC transporter complex MalEFGK involved in maltose/maltodextrin import. Probably responsible for the translocation of the substrate across the membrane.</text>
</comment>
<evidence type="ECO:0000256" key="2">
    <source>
        <dbReference type="ARBA" id="ARBA00009047"/>
    </source>
</evidence>
<keyword evidence="3 9" id="KW-0813">Transport</keyword>
<dbReference type="Gene3D" id="1.10.3720.10">
    <property type="entry name" value="MetI-like"/>
    <property type="match status" value="1"/>
</dbReference>
<feature type="transmembrane region" description="Helical" evidence="9">
    <location>
        <begin position="133"/>
        <end position="159"/>
    </location>
</feature>
<evidence type="ECO:0000256" key="4">
    <source>
        <dbReference type="ARBA" id="ARBA00022475"/>
    </source>
</evidence>
<dbReference type="STRING" id="889306.KP78_20070"/>
<organism evidence="12 13">
    <name type="scientific">Jeotgalibacillus soli</name>
    <dbReference type="NCBI Taxonomy" id="889306"/>
    <lineage>
        <taxon>Bacteria</taxon>
        <taxon>Bacillati</taxon>
        <taxon>Bacillota</taxon>
        <taxon>Bacilli</taxon>
        <taxon>Bacillales</taxon>
        <taxon>Caryophanaceae</taxon>
        <taxon>Jeotgalibacillus</taxon>
    </lineage>
</organism>
<dbReference type="InterPro" id="IPR035277">
    <property type="entry name" value="MalF_N"/>
</dbReference>
<evidence type="ECO:0000256" key="1">
    <source>
        <dbReference type="ARBA" id="ARBA00004651"/>
    </source>
</evidence>
<feature type="domain" description="ABC transmembrane type-1" evidence="11">
    <location>
        <begin position="204"/>
        <end position="423"/>
    </location>
</feature>
<sequence>MSTANPTAKHNHNPRTAIILSILLAGLGQLYNRRYIKGSIFILLEISFILTLGEFLNYGIWGILTLGTLQGVDHSIFLLIYGLISIILIAFAIVLYVANVKDAKKDAIRLRNGEKIPTFKEAVKNIWDVGFPYFFVTPGLIMLAFIVVLPLLFTVGLAFTDYSQSNQPPRNLLNWVGFENFGRLFFETGGAGNNIWQDTFISVFTWTIVWTLVATTLQIALGLFLALIVNDPRIKFKRLIRTILILPWAVPAFVTILVFAAMFNDRFGSINTDILAIFNLSIPWLQDPFYTKIALIMIQTWLGFPFVFALFTGILQSISKDWYEAADVDGASRMQKFRSITLPHVLFATAPLLIMQYAGNFNNFNIIYLFNEGGPAVRGQNAGGTDILISWVYDLTFELNQYSMAAAITIILGLIVTGFAVFQFRRTRAFKEEEI</sequence>
<evidence type="ECO:0000256" key="5">
    <source>
        <dbReference type="ARBA" id="ARBA00022597"/>
    </source>
</evidence>
<keyword evidence="5 10" id="KW-0762">Sugar transport</keyword>
<evidence type="ECO:0000256" key="9">
    <source>
        <dbReference type="RuleBase" id="RU363032"/>
    </source>
</evidence>
<dbReference type="GO" id="GO:1990060">
    <property type="term" value="C:maltose transport complex"/>
    <property type="evidence" value="ECO:0007669"/>
    <property type="project" value="TreeGrafter"/>
</dbReference>
<comment type="subcellular location">
    <subcellularLocation>
        <location evidence="1 9">Cell membrane</location>
        <topology evidence="1 9">Multi-pass membrane protein</topology>
    </subcellularLocation>
</comment>
<name>A0A0C2VNS6_9BACL</name>
<feature type="transmembrane region" description="Helical" evidence="9">
    <location>
        <begin position="76"/>
        <end position="98"/>
    </location>
</feature>
<dbReference type="GO" id="GO:0015423">
    <property type="term" value="F:ABC-type maltose transporter activity"/>
    <property type="evidence" value="ECO:0007669"/>
    <property type="project" value="TreeGrafter"/>
</dbReference>
<evidence type="ECO:0000256" key="10">
    <source>
        <dbReference type="RuleBase" id="RU367050"/>
    </source>
</evidence>
<dbReference type="CDD" id="cd06261">
    <property type="entry name" value="TM_PBP2"/>
    <property type="match status" value="1"/>
</dbReference>
<evidence type="ECO:0000256" key="3">
    <source>
        <dbReference type="ARBA" id="ARBA00022448"/>
    </source>
</evidence>
<dbReference type="SUPFAM" id="SSF160964">
    <property type="entry name" value="MalF N-terminal region-like"/>
    <property type="match status" value="1"/>
</dbReference>
<keyword evidence="6 9" id="KW-0812">Transmembrane</keyword>
<dbReference type="PATRIC" id="fig|889306.3.peg.2024"/>
<feature type="transmembrane region" description="Helical" evidence="9">
    <location>
        <begin position="293"/>
        <end position="315"/>
    </location>
</feature>
<dbReference type="SUPFAM" id="SSF161098">
    <property type="entry name" value="MetI-like"/>
    <property type="match status" value="1"/>
</dbReference>
<dbReference type="EMBL" id="JXRP01000017">
    <property type="protein sequence ID" value="KIL45658.1"/>
    <property type="molecule type" value="Genomic_DNA"/>
</dbReference>
<feature type="transmembrane region" description="Helical" evidence="9">
    <location>
        <begin position="203"/>
        <end position="227"/>
    </location>
</feature>
<dbReference type="AlphaFoldDB" id="A0A0C2VNS6"/>
<evidence type="ECO:0000256" key="8">
    <source>
        <dbReference type="ARBA" id="ARBA00023136"/>
    </source>
</evidence>
<dbReference type="RefSeq" id="WP_041088353.1">
    <property type="nucleotide sequence ID" value="NZ_JXRP01000017.1"/>
</dbReference>